<dbReference type="AlphaFoldDB" id="C2M9C9"/>
<dbReference type="OrthoDB" id="1078132at2"/>
<evidence type="ECO:0008006" key="3">
    <source>
        <dbReference type="Google" id="ProtNLM"/>
    </source>
</evidence>
<proteinExistence type="predicted"/>
<reference evidence="1 2" key="1">
    <citation type="submission" date="2009-04" db="EMBL/GenBank/DDBJ databases">
        <authorList>
            <person name="Sebastian Y."/>
            <person name="Madupu R."/>
            <person name="Durkin A.S."/>
            <person name="Torralba M."/>
            <person name="Methe B."/>
            <person name="Sutton G.G."/>
            <person name="Strausberg R.L."/>
            <person name="Nelson K.E."/>
        </authorList>
    </citation>
    <scope>NUCLEOTIDE SEQUENCE [LARGE SCALE GENOMIC DNA]</scope>
    <source>
        <strain evidence="1 2">60-3</strain>
    </source>
</reference>
<sequence length="390" mass="44601">MTTHTAPQPYEYDSIRPYLDEEVPAVVAQLANQPELRHVLSALLSEEETTALIQQLKGIHSVDDFKQRISYHLVVQLAKRTTFSVSLSGASRLGGDLPTTFITNHRDIILDSAFLNLVMRERNYLMPRIAIGDNLFGRPWIEAVVKLNDSFVVRRSLPIRQMLLAAQALSAFIDQSIQQDHKSVWIAQREGRAKDNSDKTQPSVLKMIASSQSNDPLTQLMRVNIAPTTISYEYDPCDILKACELLWRKHHPEEQYVKGPEEDLINMKTGLLGYKGRVHFAIGKRLNELITPELEAELRALPKQQLYPRLAELIDTELHSNYRFYPINYIAYDLLHPHKAHPKELYSEADKEKALRYIEEQIAKAPTDAYSADELRTQLLQMYAQPLCNA</sequence>
<name>C2M9C9_9PORP</name>
<dbReference type="RefSeq" id="WP_007364535.1">
    <property type="nucleotide sequence ID" value="NZ_ACLR01000019.1"/>
</dbReference>
<dbReference type="GO" id="GO:0019698">
    <property type="term" value="P:D-galacturonate catabolic process"/>
    <property type="evidence" value="ECO:0007669"/>
    <property type="project" value="TreeGrafter"/>
</dbReference>
<dbReference type="EMBL" id="ACLR01000019">
    <property type="protein sequence ID" value="EEK17678.1"/>
    <property type="molecule type" value="Genomic_DNA"/>
</dbReference>
<keyword evidence="2" id="KW-1185">Reference proteome</keyword>
<evidence type="ECO:0000313" key="1">
    <source>
        <dbReference type="EMBL" id="EEK17678.1"/>
    </source>
</evidence>
<dbReference type="GO" id="GO:0042840">
    <property type="term" value="P:D-glucuronate catabolic process"/>
    <property type="evidence" value="ECO:0007669"/>
    <property type="project" value="TreeGrafter"/>
</dbReference>
<comment type="caution">
    <text evidence="1">The sequence shown here is derived from an EMBL/GenBank/DDBJ whole genome shotgun (WGS) entry which is preliminary data.</text>
</comment>
<protein>
    <recommendedName>
        <fullName evidence="3">Acyltransferase</fullName>
    </recommendedName>
</protein>
<accession>C2M9C9</accession>
<dbReference type="STRING" id="596327.PORUE0001_1524"/>
<dbReference type="PANTHER" id="PTHR30068:SF3">
    <property type="entry name" value="PHOSPHOLIPID_GLYCEROL ACYLTRANSFERASE DOMAIN-CONTAINING PROTEIN"/>
    <property type="match status" value="1"/>
</dbReference>
<organism evidence="1 2">
    <name type="scientific">Porphyromonas uenonis 60-3</name>
    <dbReference type="NCBI Taxonomy" id="596327"/>
    <lineage>
        <taxon>Bacteria</taxon>
        <taxon>Pseudomonadati</taxon>
        <taxon>Bacteroidota</taxon>
        <taxon>Bacteroidia</taxon>
        <taxon>Bacteroidales</taxon>
        <taxon>Porphyromonadaceae</taxon>
        <taxon>Porphyromonas</taxon>
    </lineage>
</organism>
<dbReference type="eggNOG" id="COG0204">
    <property type="taxonomic scope" value="Bacteria"/>
</dbReference>
<dbReference type="PANTHER" id="PTHR30068">
    <property type="entry name" value="URONATE ISOMERASE"/>
    <property type="match status" value="1"/>
</dbReference>
<evidence type="ECO:0000313" key="2">
    <source>
        <dbReference type="Proteomes" id="UP000003303"/>
    </source>
</evidence>
<gene>
    <name evidence="1" type="ORF">PORUE0001_1524</name>
</gene>
<dbReference type="Proteomes" id="UP000003303">
    <property type="component" value="Unassembled WGS sequence"/>
</dbReference>